<dbReference type="KEGG" id="cfon:HZU75_09205"/>
<evidence type="ECO:0000313" key="2">
    <source>
        <dbReference type="Proteomes" id="UP000510822"/>
    </source>
</evidence>
<sequence>MQFLALRVRNALLMHGYDEQQCEITEAIEGEHFVEKLIAVARIQSVSEQYILVSSSHGRMLYWEYEGGFSALRTRLAAAGLLID</sequence>
<dbReference type="RefSeq" id="WP_180305802.1">
    <property type="nucleotide sequence ID" value="NZ_CP058952.1"/>
</dbReference>
<dbReference type="Proteomes" id="UP000510822">
    <property type="component" value="Chromosome"/>
</dbReference>
<reference evidence="1 2" key="1">
    <citation type="journal article" date="2016" name="Int. J. Syst. Evol. Microbiol.">
        <title>Chitinibacter fontanus sp. nov., isolated from a spring.</title>
        <authorList>
            <person name="Sheu S.Y."/>
            <person name="Li Y.S."/>
            <person name="Young C.C."/>
            <person name="Chen W.M."/>
        </authorList>
    </citation>
    <scope>NUCLEOTIDE SEQUENCE [LARGE SCALE GENOMIC DNA]</scope>
    <source>
        <strain evidence="1 2">STM-7</strain>
    </source>
</reference>
<gene>
    <name evidence="1" type="ORF">HZU75_09205</name>
</gene>
<keyword evidence="2" id="KW-1185">Reference proteome</keyword>
<dbReference type="AlphaFoldDB" id="A0A7D5VAD0"/>
<proteinExistence type="predicted"/>
<dbReference type="EMBL" id="CP058952">
    <property type="protein sequence ID" value="QLI81692.1"/>
    <property type="molecule type" value="Genomic_DNA"/>
</dbReference>
<protein>
    <submittedName>
        <fullName evidence="1">Uncharacterized protein</fullName>
    </submittedName>
</protein>
<organism evidence="1 2">
    <name type="scientific">Chitinibacter fontanus</name>
    <dbReference type="NCBI Taxonomy" id="1737446"/>
    <lineage>
        <taxon>Bacteria</taxon>
        <taxon>Pseudomonadati</taxon>
        <taxon>Pseudomonadota</taxon>
        <taxon>Betaproteobacteria</taxon>
        <taxon>Neisseriales</taxon>
        <taxon>Chitinibacteraceae</taxon>
        <taxon>Chitinibacter</taxon>
    </lineage>
</organism>
<name>A0A7D5VAD0_9NEIS</name>
<evidence type="ECO:0000313" key="1">
    <source>
        <dbReference type="EMBL" id="QLI81692.1"/>
    </source>
</evidence>
<accession>A0A7D5VAD0</accession>